<evidence type="ECO:0000256" key="4">
    <source>
        <dbReference type="ARBA" id="ARBA00022692"/>
    </source>
</evidence>
<sequence>MAASTRKNKAAADGSPSKHPEKPAAGVEQDSSDNESSQEDDDQTVPVQVNNACITELKNALDDTMKSYLTSKVGFTQDYFCDDVKLGLGWTSNIIAAGISLAGWHFGWEKTQGYTAYCVGAYMVLSLALTVFTSTVEKKKVFVGTKPSKASGTGPDKVTISTEVKPFDPVYQLQLEYETCRKSGPPKKYQVALKPHFKEFFDVDGILDESRWNNYLDNALKTAISKT</sequence>
<evidence type="ECO:0000313" key="11">
    <source>
        <dbReference type="EMBL" id="KAA1098025.1"/>
    </source>
</evidence>
<dbReference type="PANTHER" id="PTHR13085">
    <property type="entry name" value="MICROSOMAL SIGNAL PEPTIDASE 25 KDA SUBUNIT"/>
    <property type="match status" value="1"/>
</dbReference>
<feature type="compositionally biased region" description="Acidic residues" evidence="9">
    <location>
        <begin position="30"/>
        <end position="43"/>
    </location>
</feature>
<evidence type="ECO:0000256" key="5">
    <source>
        <dbReference type="ARBA" id="ARBA00022824"/>
    </source>
</evidence>
<evidence type="ECO:0000256" key="6">
    <source>
        <dbReference type="ARBA" id="ARBA00022989"/>
    </source>
</evidence>
<dbReference type="Proteomes" id="UP000325313">
    <property type="component" value="Unassembled WGS sequence"/>
</dbReference>
<dbReference type="PANTHER" id="PTHR13085:SF0">
    <property type="entry name" value="SIGNAL PEPTIDASE COMPLEX SUBUNIT 2"/>
    <property type="match status" value="1"/>
</dbReference>
<dbReference type="EMBL" id="VDEP01000270">
    <property type="protein sequence ID" value="KAA1117010.1"/>
    <property type="molecule type" value="Genomic_DNA"/>
</dbReference>
<comment type="caution">
    <text evidence="11">The sequence shown here is derived from an EMBL/GenBank/DDBJ whole genome shotgun (WGS) entry which is preliminary data.</text>
</comment>
<feature type="transmembrane region" description="Helical" evidence="10">
    <location>
        <begin position="114"/>
        <end position="132"/>
    </location>
</feature>
<gene>
    <name evidence="11" type="ORF">PGT21_026863</name>
    <name evidence="12" type="ORF">PGTUg99_033917</name>
</gene>
<evidence type="ECO:0000256" key="10">
    <source>
        <dbReference type="SAM" id="Phobius"/>
    </source>
</evidence>
<keyword evidence="6 10" id="KW-1133">Transmembrane helix</keyword>
<dbReference type="Proteomes" id="UP000324748">
    <property type="component" value="Unassembled WGS sequence"/>
</dbReference>
<evidence type="ECO:0000313" key="12">
    <source>
        <dbReference type="EMBL" id="KAA1117010.1"/>
    </source>
</evidence>
<comment type="function">
    <text evidence="8">Component of the signal peptidase complex (SPC) which catalyzes the cleavage of N-terminal signal sequences from nascent proteins as they are translocated into the lumen of the endoplasmic reticulum. Enhances the enzymatic activity of SPC and facilitates the interactions between different components of the translocation site.</text>
</comment>
<keyword evidence="4 10" id="KW-0812">Transmembrane</keyword>
<feature type="region of interest" description="Disordered" evidence="9">
    <location>
        <begin position="1"/>
        <end position="46"/>
    </location>
</feature>
<dbReference type="OrthoDB" id="29558at2759"/>
<evidence type="ECO:0000256" key="8">
    <source>
        <dbReference type="ARBA" id="ARBA00045608"/>
    </source>
</evidence>
<comment type="subcellular location">
    <subcellularLocation>
        <location evidence="1">Endoplasmic reticulum membrane</location>
        <topology evidence="1">Multi-pass membrane protein</topology>
    </subcellularLocation>
</comment>
<keyword evidence="13" id="KW-1185">Reference proteome</keyword>
<protein>
    <recommendedName>
        <fullName evidence="3">Signal peptidase complex subunit 2</fullName>
    </recommendedName>
</protein>
<dbReference type="Pfam" id="PF06703">
    <property type="entry name" value="SPC25"/>
    <property type="match status" value="1"/>
</dbReference>
<feature type="transmembrane region" description="Helical" evidence="10">
    <location>
        <begin position="87"/>
        <end position="108"/>
    </location>
</feature>
<keyword evidence="7 10" id="KW-0472">Membrane</keyword>
<evidence type="ECO:0000256" key="2">
    <source>
        <dbReference type="ARBA" id="ARBA00007324"/>
    </source>
</evidence>
<proteinExistence type="inferred from homology"/>
<dbReference type="AlphaFoldDB" id="A0A5B0P8X6"/>
<dbReference type="EMBL" id="VSWC01000066">
    <property type="protein sequence ID" value="KAA1098025.1"/>
    <property type="molecule type" value="Genomic_DNA"/>
</dbReference>
<evidence type="ECO:0000256" key="9">
    <source>
        <dbReference type="SAM" id="MobiDB-lite"/>
    </source>
</evidence>
<dbReference type="GO" id="GO:0045047">
    <property type="term" value="P:protein targeting to ER"/>
    <property type="evidence" value="ECO:0007669"/>
    <property type="project" value="TreeGrafter"/>
</dbReference>
<evidence type="ECO:0000256" key="7">
    <source>
        <dbReference type="ARBA" id="ARBA00023136"/>
    </source>
</evidence>
<dbReference type="GO" id="GO:0006465">
    <property type="term" value="P:signal peptide processing"/>
    <property type="evidence" value="ECO:0007669"/>
    <property type="project" value="InterPro"/>
</dbReference>
<comment type="similarity">
    <text evidence="2">Belongs to the SPCS2 family.</text>
</comment>
<evidence type="ECO:0000313" key="13">
    <source>
        <dbReference type="Proteomes" id="UP000324748"/>
    </source>
</evidence>
<reference evidence="13 14" key="1">
    <citation type="submission" date="2019-05" db="EMBL/GenBank/DDBJ databases">
        <title>Emergence of the Ug99 lineage of the wheat stem rust pathogen through somatic hybridization.</title>
        <authorList>
            <person name="Li F."/>
            <person name="Upadhyaya N.M."/>
            <person name="Sperschneider J."/>
            <person name="Matny O."/>
            <person name="Nguyen-Phuc H."/>
            <person name="Mago R."/>
            <person name="Raley C."/>
            <person name="Miller M.E."/>
            <person name="Silverstein K.A.T."/>
            <person name="Henningsen E."/>
            <person name="Hirsch C.D."/>
            <person name="Visser B."/>
            <person name="Pretorius Z.A."/>
            <person name="Steffenson B.J."/>
            <person name="Schwessinger B."/>
            <person name="Dodds P.N."/>
            <person name="Figueroa M."/>
        </authorList>
    </citation>
    <scope>NUCLEOTIDE SEQUENCE [LARGE SCALE GENOMIC DNA]</scope>
    <source>
        <strain evidence="11">21-0</strain>
        <strain evidence="12 14">Ug99</strain>
    </source>
</reference>
<evidence type="ECO:0000256" key="3">
    <source>
        <dbReference type="ARBA" id="ARBA00017057"/>
    </source>
</evidence>
<dbReference type="GO" id="GO:0005787">
    <property type="term" value="C:signal peptidase complex"/>
    <property type="evidence" value="ECO:0007669"/>
    <property type="project" value="InterPro"/>
</dbReference>
<evidence type="ECO:0000256" key="1">
    <source>
        <dbReference type="ARBA" id="ARBA00004477"/>
    </source>
</evidence>
<keyword evidence="5" id="KW-0256">Endoplasmic reticulum</keyword>
<dbReference type="InterPro" id="IPR009582">
    <property type="entry name" value="Spc2/SPCS2"/>
</dbReference>
<name>A0A5B0P8X6_PUCGR</name>
<accession>A0A5B0P8X6</accession>
<organism evidence="11 13">
    <name type="scientific">Puccinia graminis f. sp. tritici</name>
    <dbReference type="NCBI Taxonomy" id="56615"/>
    <lineage>
        <taxon>Eukaryota</taxon>
        <taxon>Fungi</taxon>
        <taxon>Dikarya</taxon>
        <taxon>Basidiomycota</taxon>
        <taxon>Pucciniomycotina</taxon>
        <taxon>Pucciniomycetes</taxon>
        <taxon>Pucciniales</taxon>
        <taxon>Pucciniaceae</taxon>
        <taxon>Puccinia</taxon>
    </lineage>
</organism>
<evidence type="ECO:0000313" key="14">
    <source>
        <dbReference type="Proteomes" id="UP000325313"/>
    </source>
</evidence>